<dbReference type="Gene3D" id="3.40.50.2300">
    <property type="match status" value="1"/>
</dbReference>
<proteinExistence type="inferred from homology"/>
<dbReference type="InterPro" id="IPR050438">
    <property type="entry name" value="LMW_PTPase"/>
</dbReference>
<evidence type="ECO:0000313" key="6">
    <source>
        <dbReference type="Proteomes" id="UP001648503"/>
    </source>
</evidence>
<dbReference type="Pfam" id="PF01451">
    <property type="entry name" value="LMWPc"/>
    <property type="match status" value="1"/>
</dbReference>
<evidence type="ECO:0000256" key="1">
    <source>
        <dbReference type="ARBA" id="ARBA00011063"/>
    </source>
</evidence>
<comment type="similarity">
    <text evidence="1">Belongs to the low molecular weight phosphotyrosine protein phosphatase family.</text>
</comment>
<comment type="caution">
    <text evidence="5">The sequence shown here is derived from an EMBL/GenBank/DDBJ whole genome shotgun (WGS) entry which is preliminary data.</text>
</comment>
<evidence type="ECO:0000256" key="2">
    <source>
        <dbReference type="ARBA" id="ARBA00022801"/>
    </source>
</evidence>
<dbReference type="InterPro" id="IPR023485">
    <property type="entry name" value="Ptyr_pPase"/>
</dbReference>
<accession>A0ABQ8EUK1</accession>
<keyword evidence="6" id="KW-1185">Reference proteome</keyword>
<keyword evidence="3" id="KW-0904">Protein phosphatase</keyword>
<dbReference type="InterPro" id="IPR036196">
    <property type="entry name" value="Ptyr_pPase_sf"/>
</dbReference>
<evidence type="ECO:0000313" key="5">
    <source>
        <dbReference type="EMBL" id="KAH6585480.1"/>
    </source>
</evidence>
<dbReference type="PANTHER" id="PTHR11717:SF7">
    <property type="entry name" value="LOW MOLECULAR WEIGHT PHOSPHOTYROSINE PROTEIN PHOSPHATASE"/>
    <property type="match status" value="1"/>
</dbReference>
<gene>
    <name evidence="5" type="ORF">BASA50_001089</name>
</gene>
<dbReference type="CDD" id="cd16343">
    <property type="entry name" value="LMWPTP"/>
    <property type="match status" value="1"/>
</dbReference>
<dbReference type="SMART" id="SM00226">
    <property type="entry name" value="LMWPc"/>
    <property type="match status" value="1"/>
</dbReference>
<dbReference type="InterPro" id="IPR017867">
    <property type="entry name" value="Tyr_phospatase_low_mol_wt"/>
</dbReference>
<dbReference type="EMBL" id="JAFCIX010000580">
    <property type="protein sequence ID" value="KAH6585480.1"/>
    <property type="molecule type" value="Genomic_DNA"/>
</dbReference>
<keyword evidence="2" id="KW-0378">Hydrolase</keyword>
<feature type="domain" description="Phosphotyrosine protein phosphatase I" evidence="4">
    <location>
        <begin position="9"/>
        <end position="162"/>
    </location>
</feature>
<protein>
    <recommendedName>
        <fullName evidence="4">Phosphotyrosine protein phosphatase I domain-containing protein</fullName>
    </recommendedName>
</protein>
<dbReference type="SUPFAM" id="SSF52788">
    <property type="entry name" value="Phosphotyrosine protein phosphatases I"/>
    <property type="match status" value="1"/>
</dbReference>
<sequence length="169" mass="18854">MTDSTQKQVSVLFVCLGNICRSPMAEAVFKHVVAKHNLSAHFASIDSAGTGSYHVGEIPDRRSTDTCHKNGVTMNHKGRQITTSDYAKYDWILCMDDSNVSNVTSKKPQDTTCQISLLGQFDPHKSLSNDGHIIIDPYYGEIDGFQLNFEQCRRASYGFLTHLGIEYSE</sequence>
<dbReference type="PRINTS" id="PR00719">
    <property type="entry name" value="LMWPTPASE"/>
</dbReference>
<evidence type="ECO:0000256" key="3">
    <source>
        <dbReference type="ARBA" id="ARBA00022912"/>
    </source>
</evidence>
<organism evidence="5 6">
    <name type="scientific">Batrachochytrium salamandrivorans</name>
    <dbReference type="NCBI Taxonomy" id="1357716"/>
    <lineage>
        <taxon>Eukaryota</taxon>
        <taxon>Fungi</taxon>
        <taxon>Fungi incertae sedis</taxon>
        <taxon>Chytridiomycota</taxon>
        <taxon>Chytridiomycota incertae sedis</taxon>
        <taxon>Chytridiomycetes</taxon>
        <taxon>Rhizophydiales</taxon>
        <taxon>Rhizophydiales incertae sedis</taxon>
        <taxon>Batrachochytrium</taxon>
    </lineage>
</organism>
<reference evidence="5 6" key="1">
    <citation type="submission" date="2021-02" db="EMBL/GenBank/DDBJ databases">
        <title>Variation within the Batrachochytrium salamandrivorans European outbreak.</title>
        <authorList>
            <person name="Kelly M."/>
            <person name="Pasmans F."/>
            <person name="Shea T.P."/>
            <person name="Munoz J.F."/>
            <person name="Carranza S."/>
            <person name="Cuomo C.A."/>
            <person name="Martel A."/>
        </authorList>
    </citation>
    <scope>NUCLEOTIDE SEQUENCE [LARGE SCALE GENOMIC DNA]</scope>
    <source>
        <strain evidence="5 6">AMFP18/2</strain>
    </source>
</reference>
<name>A0ABQ8EUK1_9FUNG</name>
<dbReference type="PANTHER" id="PTHR11717">
    <property type="entry name" value="LOW MOLECULAR WEIGHT PROTEIN TYROSINE PHOSPHATASE"/>
    <property type="match status" value="1"/>
</dbReference>
<dbReference type="Proteomes" id="UP001648503">
    <property type="component" value="Unassembled WGS sequence"/>
</dbReference>
<evidence type="ECO:0000259" key="4">
    <source>
        <dbReference type="SMART" id="SM00226"/>
    </source>
</evidence>